<dbReference type="SFLD" id="SFLDS00052">
    <property type="entry name" value="Ferric_Reductase_Domain"/>
    <property type="match status" value="1"/>
</dbReference>
<keyword evidence="6 9" id="KW-0472">Membrane</keyword>
<feature type="signal peptide" evidence="10">
    <location>
        <begin position="1"/>
        <end position="20"/>
    </location>
</feature>
<evidence type="ECO:0000256" key="8">
    <source>
        <dbReference type="SAM" id="MobiDB-lite"/>
    </source>
</evidence>
<dbReference type="SFLD" id="SFLDG01168">
    <property type="entry name" value="Ferric_reductase_subgroup_(FRE"/>
    <property type="match status" value="1"/>
</dbReference>
<name>A0A0M9ENW0_FUSLA</name>
<dbReference type="EMBL" id="JXCE01000595">
    <property type="protein sequence ID" value="KPA36590.1"/>
    <property type="molecule type" value="Genomic_DNA"/>
</dbReference>
<evidence type="ECO:0000259" key="11">
    <source>
        <dbReference type="PROSITE" id="PS51384"/>
    </source>
</evidence>
<dbReference type="GO" id="GO:0006826">
    <property type="term" value="P:iron ion transport"/>
    <property type="evidence" value="ECO:0007669"/>
    <property type="project" value="TreeGrafter"/>
</dbReference>
<evidence type="ECO:0000256" key="7">
    <source>
        <dbReference type="ARBA" id="ARBA00023180"/>
    </source>
</evidence>
<evidence type="ECO:0000313" key="13">
    <source>
        <dbReference type="Proteomes" id="UP000037904"/>
    </source>
</evidence>
<dbReference type="CDD" id="cd06186">
    <property type="entry name" value="NOX_Duox_like_FAD_NADP"/>
    <property type="match status" value="1"/>
</dbReference>
<dbReference type="GO" id="GO:0000293">
    <property type="term" value="F:ferric-chelate reductase activity"/>
    <property type="evidence" value="ECO:0007669"/>
    <property type="project" value="TreeGrafter"/>
</dbReference>
<dbReference type="Proteomes" id="UP000037904">
    <property type="component" value="Unassembled WGS sequence"/>
</dbReference>
<dbReference type="Gene3D" id="3.40.50.80">
    <property type="entry name" value="Nucleotide-binding domain of ferredoxin-NADP reductase (FNR) module"/>
    <property type="match status" value="1"/>
</dbReference>
<protein>
    <submittedName>
        <fullName evidence="12">Ferric reductase transmembrane component</fullName>
    </submittedName>
</protein>
<dbReference type="SUPFAM" id="SSF52343">
    <property type="entry name" value="Ferredoxin reductase-like, C-terminal NADP-linked domain"/>
    <property type="match status" value="1"/>
</dbReference>
<keyword evidence="5" id="KW-0406">Ion transport</keyword>
<evidence type="ECO:0000256" key="5">
    <source>
        <dbReference type="ARBA" id="ARBA00023065"/>
    </source>
</evidence>
<dbReference type="InterPro" id="IPR051410">
    <property type="entry name" value="Ferric/Cupric_Reductase"/>
</dbReference>
<accession>A0A0M9ENW0</accession>
<evidence type="ECO:0000313" key="12">
    <source>
        <dbReference type="EMBL" id="KPA36590.1"/>
    </source>
</evidence>
<dbReference type="InterPro" id="IPR013130">
    <property type="entry name" value="Fe3_Rdtase_TM_dom"/>
</dbReference>
<dbReference type="Pfam" id="PF01794">
    <property type="entry name" value="Ferric_reduct"/>
    <property type="match status" value="1"/>
</dbReference>
<evidence type="ECO:0000256" key="9">
    <source>
        <dbReference type="SAM" id="Phobius"/>
    </source>
</evidence>
<dbReference type="Pfam" id="PF08022">
    <property type="entry name" value="FAD_binding_8"/>
    <property type="match status" value="1"/>
</dbReference>
<dbReference type="PANTHER" id="PTHR32361">
    <property type="entry name" value="FERRIC/CUPRIC REDUCTASE TRANSMEMBRANE COMPONENT"/>
    <property type="match status" value="1"/>
</dbReference>
<evidence type="ECO:0000256" key="3">
    <source>
        <dbReference type="ARBA" id="ARBA00022692"/>
    </source>
</evidence>
<evidence type="ECO:0000256" key="4">
    <source>
        <dbReference type="ARBA" id="ARBA00022989"/>
    </source>
</evidence>
<dbReference type="InterPro" id="IPR013112">
    <property type="entry name" value="FAD-bd_8"/>
</dbReference>
<feature type="transmembrane region" description="Helical" evidence="9">
    <location>
        <begin position="410"/>
        <end position="428"/>
    </location>
</feature>
<comment type="subcellular location">
    <subcellularLocation>
        <location evidence="1">Membrane</location>
        <topology evidence="1">Multi-pass membrane protein</topology>
    </subcellularLocation>
</comment>
<feature type="chain" id="PRO_5005834930" evidence="10">
    <location>
        <begin position="21"/>
        <end position="692"/>
    </location>
</feature>
<feature type="transmembrane region" description="Helical" evidence="9">
    <location>
        <begin position="313"/>
        <end position="333"/>
    </location>
</feature>
<gene>
    <name evidence="12" type="ORF">FLAG1_10634</name>
</gene>
<feature type="compositionally biased region" description="Basic and acidic residues" evidence="8">
    <location>
        <begin position="501"/>
        <end position="513"/>
    </location>
</feature>
<evidence type="ECO:0000256" key="2">
    <source>
        <dbReference type="ARBA" id="ARBA00022448"/>
    </source>
</evidence>
<dbReference type="GO" id="GO:0015677">
    <property type="term" value="P:copper ion import"/>
    <property type="evidence" value="ECO:0007669"/>
    <property type="project" value="TreeGrafter"/>
</dbReference>
<evidence type="ECO:0000256" key="1">
    <source>
        <dbReference type="ARBA" id="ARBA00004141"/>
    </source>
</evidence>
<keyword evidence="4 9" id="KW-1133">Transmembrane helix</keyword>
<dbReference type="PROSITE" id="PS51384">
    <property type="entry name" value="FAD_FR"/>
    <property type="match status" value="1"/>
</dbReference>
<evidence type="ECO:0000256" key="10">
    <source>
        <dbReference type="SAM" id="SignalP"/>
    </source>
</evidence>
<proteinExistence type="predicted"/>
<dbReference type="GO" id="GO:0005886">
    <property type="term" value="C:plasma membrane"/>
    <property type="evidence" value="ECO:0007669"/>
    <property type="project" value="TreeGrafter"/>
</dbReference>
<dbReference type="AlphaFoldDB" id="A0A0M9ENW0"/>
<dbReference type="InterPro" id="IPR039261">
    <property type="entry name" value="FNR_nucleotide-bd"/>
</dbReference>
<dbReference type="InterPro" id="IPR017927">
    <property type="entry name" value="FAD-bd_FR_type"/>
</dbReference>
<dbReference type="PANTHER" id="PTHR32361:SF9">
    <property type="entry name" value="FERRIC REDUCTASE TRANSMEMBRANE COMPONENT 3-RELATED"/>
    <property type="match status" value="1"/>
</dbReference>
<feature type="domain" description="FAD-binding FR-type" evidence="11">
    <location>
        <begin position="417"/>
        <end position="570"/>
    </location>
</feature>
<comment type="caution">
    <text evidence="12">The sequence shown here is derived from an EMBL/GenBank/DDBJ whole genome shotgun (WGS) entry which is preliminary data.</text>
</comment>
<feature type="region of interest" description="Disordered" evidence="8">
    <location>
        <begin position="497"/>
        <end position="517"/>
    </location>
</feature>
<organism evidence="12 13">
    <name type="scientific">Fusarium langsethiae</name>
    <dbReference type="NCBI Taxonomy" id="179993"/>
    <lineage>
        <taxon>Eukaryota</taxon>
        <taxon>Fungi</taxon>
        <taxon>Dikarya</taxon>
        <taxon>Ascomycota</taxon>
        <taxon>Pezizomycotina</taxon>
        <taxon>Sordariomycetes</taxon>
        <taxon>Hypocreomycetidae</taxon>
        <taxon>Hypocreales</taxon>
        <taxon>Nectriaceae</taxon>
        <taxon>Fusarium</taxon>
    </lineage>
</organism>
<keyword evidence="13" id="KW-1185">Reference proteome</keyword>
<feature type="transmembrane region" description="Helical" evidence="9">
    <location>
        <begin position="171"/>
        <end position="191"/>
    </location>
</feature>
<feature type="transmembrane region" description="Helical" evidence="9">
    <location>
        <begin position="578"/>
        <end position="595"/>
    </location>
</feature>
<sequence length="692" mass="77338">MQPWHGPFAWSVVLATKAAASGIEGYGLTSYDPLCAESCLRSLSSLSLSCSEHGEGHGHMMTTMVTTPACRANDTAFLTSTAWCLSVKCADQHVSKLEAYWEAWVTGSKDVVPKWTYSESLAEVDPRPPKHEVEDIDMSLNETAVVNPNTYLAQWNVLGGVRSEIRLESTYGIVLISVAVGLPVLMTWLRYMPFMSTLYDRLKPYILYPSTIGTYSVRPLPFQIGNAPTVGQWLYIAIFLLINVILTAVGYRTAQPNAWFTSSWQELIAYLLYRTGAFAFTLLPVLLLLSSRNNLLLWITNWSHPTYLLLHRWVGRLFTLYAVLHSIFGLLAYKHYEKTVWWAWGAAATVFSVVLSLGSGLYVRRKNYVVFLLVHIILSVIIIVGCWYHLVLWYESMGMHVPDYTSGYEVWLYIAFAVWAFDRIIRVGRVLSAGVKRAKVTSLGDDYVRVDIAETRWTDEPGKHLYAYFPTLSFYRPWENHPFSIIPTGLLQTREASLSDSPEHGSGDGKDLESTTQNTIRRVSASSDNKRCSGGVTLFVKKAKGITKYLQPAESLLTLVEGPYGNNSKDQILRCDRIILIGGGIGITSLVPWMLGHWNVKLAWSIKESAQCLVDELEPCINTLDQTQRDIRVGSRFDISALIDEEVAMGWKRVGVVVSGPGALCDDVRAKVAASGKASGTVFELEVDAYSW</sequence>
<dbReference type="GO" id="GO:0006879">
    <property type="term" value="P:intracellular iron ion homeostasis"/>
    <property type="evidence" value="ECO:0007669"/>
    <property type="project" value="TreeGrafter"/>
</dbReference>
<evidence type="ECO:0000256" key="6">
    <source>
        <dbReference type="ARBA" id="ARBA00023136"/>
    </source>
</evidence>
<feature type="transmembrane region" description="Helical" evidence="9">
    <location>
        <begin position="370"/>
        <end position="390"/>
    </location>
</feature>
<reference evidence="12 13" key="1">
    <citation type="submission" date="2015-04" db="EMBL/GenBank/DDBJ databases">
        <title>The draft genome sequence of Fusarium langsethiae, a T-2/HT-2 mycotoxin producer.</title>
        <authorList>
            <person name="Lysoe E."/>
            <person name="Divon H.H."/>
            <person name="Terzi V."/>
            <person name="Orru L."/>
            <person name="Lamontanara A."/>
            <person name="Kolseth A.-K."/>
            <person name="Frandsen R.J."/>
            <person name="Nielsen K."/>
            <person name="Thrane U."/>
        </authorList>
    </citation>
    <scope>NUCLEOTIDE SEQUENCE [LARGE SCALE GENOMIC DNA]</scope>
    <source>
        <strain evidence="12 13">Fl201059</strain>
    </source>
</reference>
<keyword evidence="7" id="KW-0325">Glycoprotein</keyword>
<feature type="transmembrane region" description="Helical" evidence="9">
    <location>
        <begin position="233"/>
        <end position="251"/>
    </location>
</feature>
<feature type="transmembrane region" description="Helical" evidence="9">
    <location>
        <begin position="271"/>
        <end position="289"/>
    </location>
</feature>
<feature type="transmembrane region" description="Helical" evidence="9">
    <location>
        <begin position="339"/>
        <end position="363"/>
    </location>
</feature>
<keyword evidence="2" id="KW-0813">Transport</keyword>
<keyword evidence="10" id="KW-0732">Signal</keyword>
<keyword evidence="3 9" id="KW-0812">Transmembrane</keyword>